<reference evidence="1 2" key="1">
    <citation type="submission" date="2023-09" db="EMBL/GenBank/DDBJ databases">
        <title>Aquirufa genomes.</title>
        <authorList>
            <person name="Pitt A."/>
        </authorList>
    </citation>
    <scope>NUCLEOTIDE SEQUENCE [LARGE SCALE GENOMIC DNA]</scope>
    <source>
        <strain evidence="1 2">LEOWEIH-7C</strain>
    </source>
</reference>
<evidence type="ECO:0000313" key="1">
    <source>
        <dbReference type="EMBL" id="MDU0808924.1"/>
    </source>
</evidence>
<dbReference type="EMBL" id="JAVNWW010000003">
    <property type="protein sequence ID" value="MDU0808924.1"/>
    <property type="molecule type" value="Genomic_DNA"/>
</dbReference>
<dbReference type="PANTHER" id="PTHR35889:SF3">
    <property type="entry name" value="F-BOX DOMAIN-CONTAINING PROTEIN"/>
    <property type="match status" value="1"/>
</dbReference>
<dbReference type="InterPro" id="IPR036280">
    <property type="entry name" value="Multihaem_cyt_sf"/>
</dbReference>
<dbReference type="SUPFAM" id="SSF48695">
    <property type="entry name" value="Multiheme cytochromes"/>
    <property type="match status" value="1"/>
</dbReference>
<gene>
    <name evidence="1" type="ORF">PQG45_07740</name>
</gene>
<dbReference type="RefSeq" id="WP_316070627.1">
    <property type="nucleotide sequence ID" value="NZ_JAVNWW010000003.1"/>
</dbReference>
<dbReference type="Proteomes" id="UP001249959">
    <property type="component" value="Unassembled WGS sequence"/>
</dbReference>
<dbReference type="SUPFAM" id="SSF46626">
    <property type="entry name" value="Cytochrome c"/>
    <property type="match status" value="1"/>
</dbReference>
<keyword evidence="2" id="KW-1185">Reference proteome</keyword>
<comment type="caution">
    <text evidence="1">The sequence shown here is derived from an EMBL/GenBank/DDBJ whole genome shotgun (WGS) entry which is preliminary data.</text>
</comment>
<proteinExistence type="predicted"/>
<name>A0ABU3TSU3_9BACT</name>
<dbReference type="InterPro" id="IPR036909">
    <property type="entry name" value="Cyt_c-like_dom_sf"/>
</dbReference>
<evidence type="ECO:0000313" key="2">
    <source>
        <dbReference type="Proteomes" id="UP001249959"/>
    </source>
</evidence>
<organism evidence="1 2">
    <name type="scientific">Aquirufa regiilacus</name>
    <dbReference type="NCBI Taxonomy" id="3024868"/>
    <lineage>
        <taxon>Bacteria</taxon>
        <taxon>Pseudomonadati</taxon>
        <taxon>Bacteroidota</taxon>
        <taxon>Cytophagia</taxon>
        <taxon>Cytophagales</taxon>
        <taxon>Flectobacillaceae</taxon>
        <taxon>Aquirufa</taxon>
    </lineage>
</organism>
<sequence length="352" mass="37814">MKRFVFFGMCLSLWACLEDKNIEIIPQENKVDSVVTEVPSTNSTCDTMAISFDKSVWPILNTNCVSCHNASNPSAGVDLSTYAKIQTYVKNGKLYGSITHALGYKPMPSATSKLSSCDITIVRKWIRGSAPSGNILVDLNPANPVNPVVDVPVTKPPITVNCSPDTVYFQQKILPLLVSNCAMSGCHDAISKKDGVILTDYANIMREVKITNPAGSDLYKSLIETGEDRMPPAGPLSTENISNVLTWIKQGAKNNSCDASASNCVTTNVSFKNVIQPLLATNCTGCHSGTRPSGSIDLTTHANVQKYAANGQLYGSIVHQTGYKPMPSASVILSTCEIDQVKSWITAGSLNN</sequence>
<accession>A0ABU3TSU3</accession>
<protein>
    <submittedName>
        <fullName evidence="1">Cytochrome c</fullName>
    </submittedName>
</protein>
<dbReference type="PANTHER" id="PTHR35889">
    <property type="entry name" value="CYCLOINULO-OLIGOSACCHARIDE FRUCTANOTRANSFERASE-RELATED"/>
    <property type="match status" value="1"/>
</dbReference>